<dbReference type="Gene3D" id="3.20.20.60">
    <property type="entry name" value="Phosphoenolpyruvate-binding domains"/>
    <property type="match status" value="1"/>
</dbReference>
<gene>
    <name evidence="5" type="primary">mcl2_2</name>
    <name evidence="5" type="ORF">SAMEA1982600_02293</name>
</gene>
<keyword evidence="2" id="KW-0479">Metal-binding</keyword>
<feature type="domain" description="HpcH/HpaI aldolase/citrate lyase" evidence="4">
    <location>
        <begin position="51"/>
        <end position="262"/>
    </location>
</feature>
<evidence type="ECO:0000256" key="2">
    <source>
        <dbReference type="ARBA" id="ARBA00022723"/>
    </source>
</evidence>
<dbReference type="InterPro" id="IPR040442">
    <property type="entry name" value="Pyrv_kinase-like_dom_sf"/>
</dbReference>
<sequence>MTPDASVLGCRKACAEEPPRADAGRPGYSPRTVLAGLAREGDTSVPIHEFRSLLLLPANASAAVERARDSGTDAVILDLEDSVAPVRKPAARRQVGAAAQALAAAGVPVVLRVNASPADWRADLAGVDLADIRAVMLSKTESPEQVIALADYLDDRHPDVSIAALIESPLGVVRASEISRSSPRLCALGFGAADYARAMAIIASPQNVGSAARYVAGAARSAGLASWGLADDLANLTEDIERFAGAVRQARQMGFTACMVIHSEQVAVLNRVFAPLVVPGAAR</sequence>
<evidence type="ECO:0000256" key="1">
    <source>
        <dbReference type="ARBA" id="ARBA00001946"/>
    </source>
</evidence>
<dbReference type="GO" id="GO:0000287">
    <property type="term" value="F:magnesium ion binding"/>
    <property type="evidence" value="ECO:0007669"/>
    <property type="project" value="TreeGrafter"/>
</dbReference>
<organism evidence="5 6">
    <name type="scientific">Bordetella ansorpii</name>
    <dbReference type="NCBI Taxonomy" id="288768"/>
    <lineage>
        <taxon>Bacteria</taxon>
        <taxon>Pseudomonadati</taxon>
        <taxon>Pseudomonadota</taxon>
        <taxon>Betaproteobacteria</taxon>
        <taxon>Burkholderiales</taxon>
        <taxon>Alcaligenaceae</taxon>
        <taxon>Bordetella</taxon>
    </lineage>
</organism>
<dbReference type="GO" id="GO:0016787">
    <property type="term" value="F:hydrolase activity"/>
    <property type="evidence" value="ECO:0007669"/>
    <property type="project" value="UniProtKB-KW"/>
</dbReference>
<comment type="cofactor">
    <cofactor evidence="1">
        <name>Mg(2+)</name>
        <dbReference type="ChEBI" id="CHEBI:18420"/>
    </cofactor>
</comment>
<dbReference type="EC" id="3.1.2.-" evidence="5"/>
<keyword evidence="5" id="KW-0456">Lyase</keyword>
<dbReference type="AlphaFoldDB" id="A0A157P5X1"/>
<name>A0A157P5X1_9BORD</name>
<dbReference type="PANTHER" id="PTHR32308:SF10">
    <property type="entry name" value="CITRATE LYASE SUBUNIT BETA"/>
    <property type="match status" value="1"/>
</dbReference>
<dbReference type="SUPFAM" id="SSF51621">
    <property type="entry name" value="Phosphoenolpyruvate/pyruvate domain"/>
    <property type="match status" value="1"/>
</dbReference>
<evidence type="ECO:0000256" key="3">
    <source>
        <dbReference type="ARBA" id="ARBA00022842"/>
    </source>
</evidence>
<keyword evidence="3" id="KW-0460">Magnesium</keyword>
<dbReference type="Pfam" id="PF03328">
    <property type="entry name" value="HpcH_HpaI"/>
    <property type="match status" value="1"/>
</dbReference>
<proteinExistence type="predicted"/>
<protein>
    <submittedName>
        <fullName evidence="5">Citrate lyase subunit beta</fullName>
        <ecNumber evidence="5">3.1.2.-</ecNumber>
    </submittedName>
</protein>
<dbReference type="EMBL" id="FKBS01000014">
    <property type="protein sequence ID" value="SAI28908.1"/>
    <property type="molecule type" value="Genomic_DNA"/>
</dbReference>
<evidence type="ECO:0000259" key="4">
    <source>
        <dbReference type="Pfam" id="PF03328"/>
    </source>
</evidence>
<dbReference type="PANTHER" id="PTHR32308">
    <property type="entry name" value="LYASE BETA SUBUNIT, PUTATIVE (AFU_ORTHOLOGUE AFUA_4G13030)-RELATED"/>
    <property type="match status" value="1"/>
</dbReference>
<dbReference type="InterPro" id="IPR015813">
    <property type="entry name" value="Pyrv/PenolPyrv_kinase-like_dom"/>
</dbReference>
<dbReference type="GO" id="GO:0006107">
    <property type="term" value="P:oxaloacetate metabolic process"/>
    <property type="evidence" value="ECO:0007669"/>
    <property type="project" value="TreeGrafter"/>
</dbReference>
<keyword evidence="5" id="KW-0378">Hydrolase</keyword>
<dbReference type="GO" id="GO:0016829">
    <property type="term" value="F:lyase activity"/>
    <property type="evidence" value="ECO:0007669"/>
    <property type="project" value="UniProtKB-KW"/>
</dbReference>
<evidence type="ECO:0000313" key="5">
    <source>
        <dbReference type="EMBL" id="SAI28908.1"/>
    </source>
</evidence>
<accession>A0A157P5X1</accession>
<dbReference type="Proteomes" id="UP000077037">
    <property type="component" value="Unassembled WGS sequence"/>
</dbReference>
<reference evidence="5 6" key="1">
    <citation type="submission" date="2016-03" db="EMBL/GenBank/DDBJ databases">
        <authorList>
            <consortium name="Pathogen Informatics"/>
        </authorList>
    </citation>
    <scope>NUCLEOTIDE SEQUENCE [LARGE SCALE GENOMIC DNA]</scope>
    <source>
        <strain evidence="5 6">NCTC13364</strain>
    </source>
</reference>
<dbReference type="InterPro" id="IPR005000">
    <property type="entry name" value="Aldolase/citrate-lyase_domain"/>
</dbReference>
<evidence type="ECO:0000313" key="6">
    <source>
        <dbReference type="Proteomes" id="UP000077037"/>
    </source>
</evidence>